<dbReference type="PANTHER" id="PTHR36113">
    <property type="entry name" value="LYASE, PUTATIVE-RELATED-RELATED"/>
    <property type="match status" value="1"/>
</dbReference>
<gene>
    <name evidence="4" type="ORF">C8P67_113147</name>
</gene>
<dbReference type="SUPFAM" id="SSF54593">
    <property type="entry name" value="Glyoxalase/Bleomycin resistance protein/Dihydroxybiphenyl dioxygenase"/>
    <property type="match status" value="1"/>
</dbReference>
<dbReference type="GO" id="GO:0016829">
    <property type="term" value="F:lyase activity"/>
    <property type="evidence" value="ECO:0007669"/>
    <property type="project" value="UniProtKB-KW"/>
</dbReference>
<dbReference type="InterPro" id="IPR032710">
    <property type="entry name" value="NTF2-like_dom_sf"/>
</dbReference>
<protein>
    <submittedName>
        <fullName evidence="4">Catechol 2,3-dioxygenase-like lactoylglutathione lyase family enzyme</fullName>
    </submittedName>
</protein>
<dbReference type="PANTHER" id="PTHR36113:SF6">
    <property type="entry name" value="FOSFOMYCIN RESISTANCE PROTEIN FOSX"/>
    <property type="match status" value="1"/>
</dbReference>
<proteinExistence type="predicted"/>
<feature type="domain" description="VOC" evidence="3">
    <location>
        <begin position="28"/>
        <end position="151"/>
    </location>
</feature>
<keyword evidence="4" id="KW-0223">Dioxygenase</keyword>
<dbReference type="EMBL" id="QUNI01000013">
    <property type="protein sequence ID" value="REG94168.1"/>
    <property type="molecule type" value="Genomic_DNA"/>
</dbReference>
<reference evidence="4 5" key="1">
    <citation type="submission" date="2018-08" db="EMBL/GenBank/DDBJ databases">
        <title>Genomic Encyclopedia of Archaeal and Bacterial Type Strains, Phase II (KMG-II): from individual species to whole genera.</title>
        <authorList>
            <person name="Goeker M."/>
        </authorList>
    </citation>
    <scope>NUCLEOTIDE SEQUENCE [LARGE SCALE GENOMIC DNA]</scope>
    <source>
        <strain evidence="4 5">DSM 100880</strain>
    </source>
</reference>
<evidence type="ECO:0000256" key="2">
    <source>
        <dbReference type="SAM" id="SignalP"/>
    </source>
</evidence>
<evidence type="ECO:0000256" key="1">
    <source>
        <dbReference type="ARBA" id="ARBA00022723"/>
    </source>
</evidence>
<organism evidence="4 5">
    <name type="scientific">Flavobacterium aquicola</name>
    <dbReference type="NCBI Taxonomy" id="1682742"/>
    <lineage>
        <taxon>Bacteria</taxon>
        <taxon>Pseudomonadati</taxon>
        <taxon>Bacteroidota</taxon>
        <taxon>Flavobacteriia</taxon>
        <taxon>Flavobacteriales</taxon>
        <taxon>Flavobacteriaceae</taxon>
        <taxon>Flavobacterium</taxon>
    </lineage>
</organism>
<dbReference type="SUPFAM" id="SSF54427">
    <property type="entry name" value="NTF2-like"/>
    <property type="match status" value="1"/>
</dbReference>
<dbReference type="RefSeq" id="WP_245980504.1">
    <property type="nucleotide sequence ID" value="NZ_QUNI01000013.1"/>
</dbReference>
<keyword evidence="2" id="KW-0732">Signal</keyword>
<dbReference type="InterPro" id="IPR037523">
    <property type="entry name" value="VOC_core"/>
</dbReference>
<evidence type="ECO:0000313" key="4">
    <source>
        <dbReference type="EMBL" id="REG94168.1"/>
    </source>
</evidence>
<dbReference type="AlphaFoldDB" id="A0A3E0E7E2"/>
<name>A0A3E0E7E2_9FLAO</name>
<keyword evidence="1" id="KW-0479">Metal-binding</keyword>
<keyword evidence="5" id="KW-1185">Reference proteome</keyword>
<evidence type="ECO:0000313" key="5">
    <source>
        <dbReference type="Proteomes" id="UP000257136"/>
    </source>
</evidence>
<dbReference type="Gene3D" id="3.10.180.10">
    <property type="entry name" value="2,3-Dihydroxybiphenyl 1,2-Dioxygenase, domain 1"/>
    <property type="match status" value="1"/>
</dbReference>
<dbReference type="InterPro" id="IPR004360">
    <property type="entry name" value="Glyas_Fos-R_dOase_dom"/>
</dbReference>
<dbReference type="Pfam" id="PF00903">
    <property type="entry name" value="Glyoxalase"/>
    <property type="match status" value="1"/>
</dbReference>
<comment type="caution">
    <text evidence="4">The sequence shown here is derived from an EMBL/GenBank/DDBJ whole genome shotgun (WGS) entry which is preliminary data.</text>
</comment>
<dbReference type="PROSITE" id="PS51819">
    <property type="entry name" value="VOC"/>
    <property type="match status" value="1"/>
</dbReference>
<dbReference type="Gene3D" id="3.10.450.50">
    <property type="match status" value="1"/>
</dbReference>
<accession>A0A3E0E7E2</accession>
<feature type="signal peptide" evidence="2">
    <location>
        <begin position="1"/>
        <end position="19"/>
    </location>
</feature>
<dbReference type="Proteomes" id="UP000257136">
    <property type="component" value="Unassembled WGS sequence"/>
</dbReference>
<evidence type="ECO:0000259" key="3">
    <source>
        <dbReference type="PROSITE" id="PS51819"/>
    </source>
</evidence>
<keyword evidence="4" id="KW-0560">Oxidoreductase</keyword>
<sequence>MKKAFYILFILLNVSLLSAQETAPITLNFNHSALSVKDLNQSVAFYKNVLHLQEITNRTKKEGIYWFSMGDGKELHLVSTIKEPVVINKAIHISFSIPDSDFETFIANLNTKKITYSSWAGELSKITIRADGIKQIYFQDPDGYWIEINSAGQNTEDSDAIKRLLEKESATWRAGDSKEHAECWYIQPYSTVIISTPEGNTINIPASAMQSPISDPAGGSSINTNYKMSIHGDNAWVSHDEISTSKDGKKTYSYEIRFLEKIKQEWKIVGQSIHISKKE</sequence>
<dbReference type="InterPro" id="IPR051332">
    <property type="entry name" value="Fosfomycin_Res_Enzymes"/>
</dbReference>
<feature type="chain" id="PRO_5017537954" evidence="2">
    <location>
        <begin position="20"/>
        <end position="279"/>
    </location>
</feature>
<dbReference type="GO" id="GO:0051213">
    <property type="term" value="F:dioxygenase activity"/>
    <property type="evidence" value="ECO:0007669"/>
    <property type="project" value="UniProtKB-KW"/>
</dbReference>
<dbReference type="InterPro" id="IPR029068">
    <property type="entry name" value="Glyas_Bleomycin-R_OHBP_Dase"/>
</dbReference>
<keyword evidence="4" id="KW-0456">Lyase</keyword>
<dbReference type="GO" id="GO:0046872">
    <property type="term" value="F:metal ion binding"/>
    <property type="evidence" value="ECO:0007669"/>
    <property type="project" value="UniProtKB-KW"/>
</dbReference>